<dbReference type="AlphaFoldDB" id="A0A3T0MY36"/>
<dbReference type="KEGG" id="sedi:EBB79_01410"/>
<dbReference type="OrthoDB" id="7594949at2"/>
<dbReference type="SUPFAM" id="SSF160631">
    <property type="entry name" value="SMI1/KNR4-like"/>
    <property type="match status" value="1"/>
</dbReference>
<reference evidence="2 3" key="1">
    <citation type="submission" date="2018-10" db="EMBL/GenBank/DDBJ databases">
        <title>Parasedimentitalea marina sp. nov., a psychrophilic bacterium isolated from deep seawater of the New Britain Trench.</title>
        <authorList>
            <person name="Cao J."/>
        </authorList>
    </citation>
    <scope>NUCLEOTIDE SEQUENCE [LARGE SCALE GENOMIC DNA]</scope>
    <source>
        <strain evidence="2 3">W43</strain>
    </source>
</reference>
<dbReference type="EMBL" id="CP033219">
    <property type="protein sequence ID" value="AZV76686.1"/>
    <property type="molecule type" value="Genomic_DNA"/>
</dbReference>
<dbReference type="InterPro" id="IPR018958">
    <property type="entry name" value="Knr4/Smi1-like_dom"/>
</dbReference>
<dbReference type="SMART" id="SM00860">
    <property type="entry name" value="SMI1_KNR4"/>
    <property type="match status" value="1"/>
</dbReference>
<dbReference type="RefSeq" id="WP_127747127.1">
    <property type="nucleotide sequence ID" value="NZ_CP033219.1"/>
</dbReference>
<feature type="domain" description="Knr4/Smi1-like" evidence="1">
    <location>
        <begin position="20"/>
        <end position="155"/>
    </location>
</feature>
<evidence type="ECO:0000259" key="1">
    <source>
        <dbReference type="SMART" id="SM00860"/>
    </source>
</evidence>
<evidence type="ECO:0000313" key="3">
    <source>
        <dbReference type="Proteomes" id="UP000283063"/>
    </source>
</evidence>
<evidence type="ECO:0000313" key="2">
    <source>
        <dbReference type="EMBL" id="AZV76686.1"/>
    </source>
</evidence>
<dbReference type="Gene3D" id="3.40.1580.10">
    <property type="entry name" value="SMI1/KNR4-like"/>
    <property type="match status" value="1"/>
</dbReference>
<gene>
    <name evidence="2" type="ORF">EBB79_01410</name>
</gene>
<dbReference type="Proteomes" id="UP000283063">
    <property type="component" value="Chromosome"/>
</dbReference>
<protein>
    <recommendedName>
        <fullName evidence="1">Knr4/Smi1-like domain-containing protein</fullName>
    </recommendedName>
</protein>
<accession>A0A3T0MY36</accession>
<keyword evidence="3" id="KW-1185">Reference proteome</keyword>
<proteinExistence type="predicted"/>
<dbReference type="Pfam" id="PF09346">
    <property type="entry name" value="SMI1_KNR4"/>
    <property type="match status" value="1"/>
</dbReference>
<organism evidence="2 3">
    <name type="scientific">Parasedimentitalea marina</name>
    <dbReference type="NCBI Taxonomy" id="2483033"/>
    <lineage>
        <taxon>Bacteria</taxon>
        <taxon>Pseudomonadati</taxon>
        <taxon>Pseudomonadota</taxon>
        <taxon>Alphaproteobacteria</taxon>
        <taxon>Rhodobacterales</taxon>
        <taxon>Paracoccaceae</taxon>
        <taxon>Parasedimentitalea</taxon>
    </lineage>
</organism>
<sequence length="158" mass="18319">MNTLMRFHKAWSHPNYPPEQVTEASLAQLEEEVGVAFPLSYRRQILEVGLPNPTTKLWDWIDDNVSLADVLLGVNRPHLQQFLSPDGIREALGWRDAGMPTHLLPFLYDSLGNNICFDMVQLSEQSIPDASIYYWDHDFRETEKISNSFDTFLEYYIP</sequence>
<name>A0A3T0MY36_9RHOB</name>
<dbReference type="InterPro" id="IPR037883">
    <property type="entry name" value="Knr4/Smi1-like_sf"/>
</dbReference>